<dbReference type="EMBL" id="UINC01147393">
    <property type="protein sequence ID" value="SVD38695.1"/>
    <property type="molecule type" value="Genomic_DNA"/>
</dbReference>
<feature type="domain" description="DUF1553" evidence="1">
    <location>
        <begin position="2"/>
        <end position="115"/>
    </location>
</feature>
<accession>A0A382UY64</accession>
<dbReference type="PANTHER" id="PTHR35889">
    <property type="entry name" value="CYCLOINULO-OLIGOSACCHARIDE FRUCTANOTRANSFERASE-RELATED"/>
    <property type="match status" value="1"/>
</dbReference>
<sequence length="241" mass="27350">RMVDLNNTFFARNLANRAWFLMTGRGLVEPLDLAHSNNPPSHPELLDLLSAELIKKKFDLRWFFRELARTRTYSLSGLLPGGHDPAQLFTVALERPIAAESILRNVLLATGEWDRVAKLKDEDEHSMNSFEELFQSAFAKAPREPELSVSSTLKGALFLRNNDSLLWLLVRREGNLVDRLCKLQNNEKIAEEAFLSVLSRMPTEEDCDMVKTFLENHSSPEVALGDLVWALLSSAEFCVNH</sequence>
<proteinExistence type="predicted"/>
<feature type="non-terminal residue" evidence="2">
    <location>
        <position position="1"/>
    </location>
</feature>
<dbReference type="AlphaFoldDB" id="A0A382UY64"/>
<dbReference type="InterPro" id="IPR022655">
    <property type="entry name" value="DUF1553"/>
</dbReference>
<reference evidence="2" key="1">
    <citation type="submission" date="2018-05" db="EMBL/GenBank/DDBJ databases">
        <authorList>
            <person name="Lanie J.A."/>
            <person name="Ng W.-L."/>
            <person name="Kazmierczak K.M."/>
            <person name="Andrzejewski T.M."/>
            <person name="Davidsen T.M."/>
            <person name="Wayne K.J."/>
            <person name="Tettelin H."/>
            <person name="Glass J.I."/>
            <person name="Rusch D."/>
            <person name="Podicherti R."/>
            <person name="Tsui H.-C.T."/>
            <person name="Winkler M.E."/>
        </authorList>
    </citation>
    <scope>NUCLEOTIDE SEQUENCE</scope>
</reference>
<organism evidence="2">
    <name type="scientific">marine metagenome</name>
    <dbReference type="NCBI Taxonomy" id="408172"/>
    <lineage>
        <taxon>unclassified sequences</taxon>
        <taxon>metagenomes</taxon>
        <taxon>ecological metagenomes</taxon>
    </lineage>
</organism>
<name>A0A382UY64_9ZZZZ</name>
<evidence type="ECO:0000313" key="2">
    <source>
        <dbReference type="EMBL" id="SVD38695.1"/>
    </source>
</evidence>
<dbReference type="Pfam" id="PF07587">
    <property type="entry name" value="PSD1"/>
    <property type="match status" value="1"/>
</dbReference>
<protein>
    <recommendedName>
        <fullName evidence="1">DUF1553 domain-containing protein</fullName>
    </recommendedName>
</protein>
<gene>
    <name evidence="2" type="ORF">METZ01_LOCUS391549</name>
</gene>
<evidence type="ECO:0000259" key="1">
    <source>
        <dbReference type="Pfam" id="PF07587"/>
    </source>
</evidence>
<dbReference type="PANTHER" id="PTHR35889:SF3">
    <property type="entry name" value="F-BOX DOMAIN-CONTAINING PROTEIN"/>
    <property type="match status" value="1"/>
</dbReference>